<evidence type="ECO:0000256" key="1">
    <source>
        <dbReference type="SAM" id="MobiDB-lite"/>
    </source>
</evidence>
<accession>A0ABS2QX38</accession>
<sequence length="285" mass="31344">MREEEKNRISQSSKLQKLLRKRWVFPAIYLMSAAIILTAVLWFQANGPDNAQDKQNDVSEGTAYDPTEDAVEVNSAMENLAMPVLEEVETVIQKSFYDDQASKEEQEAALVFYNNTYHPNTGIDITAKDGSSFDVVAAASGTVTNNEKDPLLGYVVEVEHADGVVTNYQSLENVSVEVGDTVKQGQVIGKAGQNIYNQEAKTHVHFEVRKDGVAVNPNSYFGKTLSTIKVEADTTASEEEKEDGASESESTDKDEQSETEESSDEEKGESDVKEEDSSTSFNKTA</sequence>
<name>A0ABS2QX38_9BACI</name>
<dbReference type="Gene3D" id="2.70.70.10">
    <property type="entry name" value="Glucose Permease (Domain IIA)"/>
    <property type="match status" value="1"/>
</dbReference>
<feature type="transmembrane region" description="Helical" evidence="2">
    <location>
        <begin position="23"/>
        <end position="43"/>
    </location>
</feature>
<dbReference type="Pfam" id="PF01551">
    <property type="entry name" value="Peptidase_M23"/>
    <property type="match status" value="1"/>
</dbReference>
<feature type="compositionally biased region" description="Acidic residues" evidence="1">
    <location>
        <begin position="236"/>
        <end position="246"/>
    </location>
</feature>
<keyword evidence="2" id="KW-0812">Transmembrane</keyword>
<dbReference type="EMBL" id="JAFBFC010000005">
    <property type="protein sequence ID" value="MBM7704031.1"/>
    <property type="molecule type" value="Genomic_DNA"/>
</dbReference>
<dbReference type="SUPFAM" id="SSF51261">
    <property type="entry name" value="Duplicated hybrid motif"/>
    <property type="match status" value="1"/>
</dbReference>
<proteinExistence type="predicted"/>
<feature type="domain" description="M23ase beta-sheet core" evidence="3">
    <location>
        <begin position="119"/>
        <end position="217"/>
    </location>
</feature>
<dbReference type="InterPro" id="IPR050570">
    <property type="entry name" value="Cell_wall_metabolism_enzyme"/>
</dbReference>
<feature type="region of interest" description="Disordered" evidence="1">
    <location>
        <begin position="232"/>
        <end position="285"/>
    </location>
</feature>
<comment type="caution">
    <text evidence="4">The sequence shown here is derived from an EMBL/GenBank/DDBJ whole genome shotgun (WGS) entry which is preliminary data.</text>
</comment>
<dbReference type="InterPro" id="IPR016047">
    <property type="entry name" value="M23ase_b-sheet_dom"/>
</dbReference>
<dbReference type="PANTHER" id="PTHR21666:SF291">
    <property type="entry name" value="STAGE II SPORULATION PROTEIN Q"/>
    <property type="match status" value="1"/>
</dbReference>
<dbReference type="CDD" id="cd12797">
    <property type="entry name" value="M23_peptidase"/>
    <property type="match status" value="1"/>
</dbReference>
<protein>
    <submittedName>
        <fullName evidence="4">Stage II sporulation protein Q</fullName>
    </submittedName>
</protein>
<evidence type="ECO:0000256" key="2">
    <source>
        <dbReference type="SAM" id="Phobius"/>
    </source>
</evidence>
<keyword evidence="5" id="KW-1185">Reference proteome</keyword>
<dbReference type="PANTHER" id="PTHR21666">
    <property type="entry name" value="PEPTIDASE-RELATED"/>
    <property type="match status" value="1"/>
</dbReference>
<keyword evidence="2" id="KW-1133">Transmembrane helix</keyword>
<evidence type="ECO:0000313" key="5">
    <source>
        <dbReference type="Proteomes" id="UP000809829"/>
    </source>
</evidence>
<feature type="compositionally biased region" description="Acidic residues" evidence="1">
    <location>
        <begin position="257"/>
        <end position="274"/>
    </location>
</feature>
<evidence type="ECO:0000313" key="4">
    <source>
        <dbReference type="EMBL" id="MBM7704031.1"/>
    </source>
</evidence>
<evidence type="ECO:0000259" key="3">
    <source>
        <dbReference type="Pfam" id="PF01551"/>
    </source>
</evidence>
<reference evidence="4 5" key="1">
    <citation type="submission" date="2021-01" db="EMBL/GenBank/DDBJ databases">
        <title>Genomic Encyclopedia of Type Strains, Phase IV (KMG-IV): sequencing the most valuable type-strain genomes for metagenomic binning, comparative biology and taxonomic classification.</title>
        <authorList>
            <person name="Goeker M."/>
        </authorList>
    </citation>
    <scope>NUCLEOTIDE SEQUENCE [LARGE SCALE GENOMIC DNA]</scope>
    <source>
        <strain evidence="4 5">DSM 104297</strain>
    </source>
</reference>
<dbReference type="RefSeq" id="WP_205188049.1">
    <property type="nucleotide sequence ID" value="NZ_JAFBFC010000005.1"/>
</dbReference>
<keyword evidence="2" id="KW-0472">Membrane</keyword>
<dbReference type="Proteomes" id="UP000809829">
    <property type="component" value="Unassembled WGS sequence"/>
</dbReference>
<dbReference type="InterPro" id="IPR011055">
    <property type="entry name" value="Dup_hybrid_motif"/>
</dbReference>
<gene>
    <name evidence="4" type="ORF">JOC83_002881</name>
</gene>
<organism evidence="4 5">
    <name type="scientific">Priestia iocasae</name>
    <dbReference type="NCBI Taxonomy" id="2291674"/>
    <lineage>
        <taxon>Bacteria</taxon>
        <taxon>Bacillati</taxon>
        <taxon>Bacillota</taxon>
        <taxon>Bacilli</taxon>
        <taxon>Bacillales</taxon>
        <taxon>Bacillaceae</taxon>
        <taxon>Priestia</taxon>
    </lineage>
</organism>